<evidence type="ECO:0008006" key="4">
    <source>
        <dbReference type="Google" id="ProtNLM"/>
    </source>
</evidence>
<reference evidence="2" key="1">
    <citation type="submission" date="2022-08" db="EMBL/GenBank/DDBJ databases">
        <authorList>
            <person name="Marques A."/>
        </authorList>
    </citation>
    <scope>NUCLEOTIDE SEQUENCE</scope>
    <source>
        <strain evidence="2">RhyPub2mFocal</strain>
        <tissue evidence="2">Leaves</tissue>
    </source>
</reference>
<evidence type="ECO:0000313" key="2">
    <source>
        <dbReference type="EMBL" id="KAJ4760626.1"/>
    </source>
</evidence>
<dbReference type="Proteomes" id="UP001140206">
    <property type="component" value="Chromosome 4"/>
</dbReference>
<evidence type="ECO:0000256" key="1">
    <source>
        <dbReference type="SAM" id="Phobius"/>
    </source>
</evidence>
<feature type="transmembrane region" description="Helical" evidence="1">
    <location>
        <begin position="12"/>
        <end position="30"/>
    </location>
</feature>
<protein>
    <recommendedName>
        <fullName evidence="4">HIG1 domain-containing protein</fullName>
    </recommendedName>
</protein>
<evidence type="ECO:0000313" key="3">
    <source>
        <dbReference type="Proteomes" id="UP001140206"/>
    </source>
</evidence>
<dbReference type="EMBL" id="JAMFTS010000004">
    <property type="protein sequence ID" value="KAJ4760626.1"/>
    <property type="molecule type" value="Genomic_DNA"/>
</dbReference>
<sequence>MSAVQGWIVDNKFASIGMLVVLAAGASLVSNRKKKSRQYARMHIKAATIAMVSGAALLLCNTHRPSADVCEIFENPPEDEWDLAAKDERWSW</sequence>
<proteinExistence type="predicted"/>
<keyword evidence="3" id="KW-1185">Reference proteome</keyword>
<keyword evidence="1" id="KW-0472">Membrane</keyword>
<dbReference type="AlphaFoldDB" id="A0AAV8CZE0"/>
<accession>A0AAV8CZE0</accession>
<name>A0AAV8CZE0_9POAL</name>
<comment type="caution">
    <text evidence="2">The sequence shown here is derived from an EMBL/GenBank/DDBJ whole genome shotgun (WGS) entry which is preliminary data.</text>
</comment>
<keyword evidence="1" id="KW-0812">Transmembrane</keyword>
<gene>
    <name evidence="2" type="ORF">LUZ62_071001</name>
</gene>
<organism evidence="2 3">
    <name type="scientific">Rhynchospora pubera</name>
    <dbReference type="NCBI Taxonomy" id="906938"/>
    <lineage>
        <taxon>Eukaryota</taxon>
        <taxon>Viridiplantae</taxon>
        <taxon>Streptophyta</taxon>
        <taxon>Embryophyta</taxon>
        <taxon>Tracheophyta</taxon>
        <taxon>Spermatophyta</taxon>
        <taxon>Magnoliopsida</taxon>
        <taxon>Liliopsida</taxon>
        <taxon>Poales</taxon>
        <taxon>Cyperaceae</taxon>
        <taxon>Cyperoideae</taxon>
        <taxon>Rhynchosporeae</taxon>
        <taxon>Rhynchospora</taxon>
    </lineage>
</organism>
<keyword evidence="1" id="KW-1133">Transmembrane helix</keyword>